<name>A0A317CGX6_9GAMM</name>
<comment type="caution">
    <text evidence="3">The sequence shown here is derived from an EMBL/GenBank/DDBJ whole genome shotgun (WGS) entry which is preliminary data.</text>
</comment>
<dbReference type="Proteomes" id="UP000245539">
    <property type="component" value="Unassembled WGS sequence"/>
</dbReference>
<dbReference type="InterPro" id="IPR006683">
    <property type="entry name" value="Thioestr_dom"/>
</dbReference>
<gene>
    <name evidence="3" type="ORF">DKW60_09380</name>
</gene>
<feature type="domain" description="Thioesterase" evidence="2">
    <location>
        <begin position="49"/>
        <end position="123"/>
    </location>
</feature>
<dbReference type="RefSeq" id="WP_109837434.1">
    <property type="nucleotide sequence ID" value="NZ_QGKM01000022.1"/>
</dbReference>
<accession>A0A317CGX6</accession>
<dbReference type="NCBIfam" id="TIGR00369">
    <property type="entry name" value="unchar_dom_1"/>
    <property type="match status" value="1"/>
</dbReference>
<dbReference type="InterPro" id="IPR003736">
    <property type="entry name" value="PAAI_dom"/>
</dbReference>
<dbReference type="SUPFAM" id="SSF54637">
    <property type="entry name" value="Thioesterase/thiol ester dehydrase-isomerase"/>
    <property type="match status" value="1"/>
</dbReference>
<organism evidence="3 4">
    <name type="scientific">Leucothrix pacifica</name>
    <dbReference type="NCBI Taxonomy" id="1247513"/>
    <lineage>
        <taxon>Bacteria</taxon>
        <taxon>Pseudomonadati</taxon>
        <taxon>Pseudomonadota</taxon>
        <taxon>Gammaproteobacteria</taxon>
        <taxon>Thiotrichales</taxon>
        <taxon>Thiotrichaceae</taxon>
        <taxon>Leucothrix</taxon>
    </lineage>
</organism>
<proteinExistence type="predicted"/>
<evidence type="ECO:0000256" key="1">
    <source>
        <dbReference type="ARBA" id="ARBA00022801"/>
    </source>
</evidence>
<dbReference type="EMBL" id="QGKM01000022">
    <property type="protein sequence ID" value="PWQ97834.1"/>
    <property type="molecule type" value="Genomic_DNA"/>
</dbReference>
<dbReference type="PANTHER" id="PTHR43240:SF10">
    <property type="entry name" value="BLL4964 PROTEIN"/>
    <property type="match status" value="1"/>
</dbReference>
<dbReference type="GO" id="GO:0005829">
    <property type="term" value="C:cytosol"/>
    <property type="evidence" value="ECO:0007669"/>
    <property type="project" value="TreeGrafter"/>
</dbReference>
<dbReference type="OrthoDB" id="9805304at2"/>
<evidence type="ECO:0000259" key="2">
    <source>
        <dbReference type="Pfam" id="PF03061"/>
    </source>
</evidence>
<dbReference type="InterPro" id="IPR029069">
    <property type="entry name" value="HotDog_dom_sf"/>
</dbReference>
<protein>
    <submittedName>
        <fullName evidence="3">Thioesterase</fullName>
    </submittedName>
</protein>
<dbReference type="CDD" id="cd03443">
    <property type="entry name" value="PaaI_thioesterase"/>
    <property type="match status" value="1"/>
</dbReference>
<dbReference type="PANTHER" id="PTHR43240">
    <property type="entry name" value="1,4-DIHYDROXY-2-NAPHTHOYL-COA THIOESTERASE 1"/>
    <property type="match status" value="1"/>
</dbReference>
<reference evidence="3 4" key="1">
    <citation type="submission" date="2018-05" db="EMBL/GenBank/DDBJ databases">
        <title>Leucothrix arctica sp. nov., isolated from Arctic seawater.</title>
        <authorList>
            <person name="Choi A."/>
            <person name="Baek K."/>
        </authorList>
    </citation>
    <scope>NUCLEOTIDE SEQUENCE [LARGE SCALE GENOMIC DNA]</scope>
    <source>
        <strain evidence="3 4">JCM 18388</strain>
    </source>
</reference>
<evidence type="ECO:0000313" key="3">
    <source>
        <dbReference type="EMBL" id="PWQ97834.1"/>
    </source>
</evidence>
<dbReference type="Pfam" id="PF03061">
    <property type="entry name" value="4HBT"/>
    <property type="match status" value="1"/>
</dbReference>
<dbReference type="AlphaFoldDB" id="A0A317CGX6"/>
<keyword evidence="4" id="KW-1185">Reference proteome</keyword>
<dbReference type="Gene3D" id="3.10.129.10">
    <property type="entry name" value="Hotdog Thioesterase"/>
    <property type="match status" value="1"/>
</dbReference>
<keyword evidence="1" id="KW-0378">Hydrolase</keyword>
<sequence>MSKISVKHFNEAILSELPWGSDLGLRLDEVSHGKAVMRLPYDDRSTRPGGTISGPHMMLLADACMFAVVLTMIGDVRLAVTTNLNINFLRKPSQSDLIGTGNIIKLGKRLAVVEVDVTEESTGKRVAHVTGTYSIPPAAGES</sequence>
<evidence type="ECO:0000313" key="4">
    <source>
        <dbReference type="Proteomes" id="UP000245539"/>
    </source>
</evidence>
<dbReference type="GO" id="GO:0061522">
    <property type="term" value="F:1,4-dihydroxy-2-naphthoyl-CoA thioesterase activity"/>
    <property type="evidence" value="ECO:0007669"/>
    <property type="project" value="TreeGrafter"/>
</dbReference>